<dbReference type="SUPFAM" id="SSF158472">
    <property type="entry name" value="HAMP domain-like"/>
    <property type="match status" value="1"/>
</dbReference>
<keyword evidence="4" id="KW-0808">Transferase</keyword>
<evidence type="ECO:0000256" key="4">
    <source>
        <dbReference type="ARBA" id="ARBA00022679"/>
    </source>
</evidence>
<dbReference type="InterPro" id="IPR010559">
    <property type="entry name" value="Sig_transdc_His_kin_internal"/>
</dbReference>
<dbReference type="PROSITE" id="PS50885">
    <property type="entry name" value="HAMP"/>
    <property type="match status" value="1"/>
</dbReference>
<keyword evidence="3" id="KW-0597">Phosphoprotein</keyword>
<name>A0A2N5N490_9BACL</name>
<dbReference type="GO" id="GO:0000155">
    <property type="term" value="F:phosphorelay sensor kinase activity"/>
    <property type="evidence" value="ECO:0007669"/>
    <property type="project" value="InterPro"/>
</dbReference>
<evidence type="ECO:0000256" key="2">
    <source>
        <dbReference type="ARBA" id="ARBA00022475"/>
    </source>
</evidence>
<keyword evidence="9" id="KW-1185">Reference proteome</keyword>
<dbReference type="Proteomes" id="UP000234789">
    <property type="component" value="Unassembled WGS sequence"/>
</dbReference>
<organism evidence="8 9">
    <name type="scientific">Paenibacillus pasadenensis</name>
    <dbReference type="NCBI Taxonomy" id="217090"/>
    <lineage>
        <taxon>Bacteria</taxon>
        <taxon>Bacillati</taxon>
        <taxon>Bacillota</taxon>
        <taxon>Bacilli</taxon>
        <taxon>Bacillales</taxon>
        <taxon>Paenibacillaceae</taxon>
        <taxon>Paenibacillus</taxon>
    </lineage>
</organism>
<keyword evidence="5 6" id="KW-0472">Membrane</keyword>
<comment type="caution">
    <text evidence="8">The sequence shown here is derived from an EMBL/GenBank/DDBJ whole genome shotgun (WGS) entry which is preliminary data.</text>
</comment>
<dbReference type="InterPro" id="IPR003660">
    <property type="entry name" value="HAMP_dom"/>
</dbReference>
<evidence type="ECO:0000256" key="3">
    <source>
        <dbReference type="ARBA" id="ARBA00022553"/>
    </source>
</evidence>
<comment type="subcellular location">
    <subcellularLocation>
        <location evidence="1">Cell membrane</location>
        <topology evidence="1">Multi-pass membrane protein</topology>
    </subcellularLocation>
</comment>
<gene>
    <name evidence="8" type="ORF">B8V81_3596</name>
</gene>
<proteinExistence type="predicted"/>
<evidence type="ECO:0000256" key="5">
    <source>
        <dbReference type="ARBA" id="ARBA00023136"/>
    </source>
</evidence>
<keyword evidence="2" id="KW-1003">Cell membrane</keyword>
<evidence type="ECO:0000259" key="7">
    <source>
        <dbReference type="PROSITE" id="PS50885"/>
    </source>
</evidence>
<feature type="transmembrane region" description="Helical" evidence="6">
    <location>
        <begin position="305"/>
        <end position="325"/>
    </location>
</feature>
<reference evidence="8 9" key="1">
    <citation type="submission" date="2017-05" db="EMBL/GenBank/DDBJ databases">
        <title>Functional genome analysis of Paenibacillus pasadenensis strain R16: insights on endophytic life style and antifungal activity.</title>
        <authorList>
            <person name="Passera A."/>
            <person name="Marcolungo L."/>
            <person name="Casati P."/>
            <person name="Brasca M."/>
            <person name="Quaglino F."/>
            <person name="Delledonne M."/>
        </authorList>
    </citation>
    <scope>NUCLEOTIDE SEQUENCE [LARGE SCALE GENOMIC DNA]</scope>
    <source>
        <strain evidence="8 9">R16</strain>
    </source>
</reference>
<evidence type="ECO:0000256" key="6">
    <source>
        <dbReference type="SAM" id="Phobius"/>
    </source>
</evidence>
<evidence type="ECO:0000313" key="8">
    <source>
        <dbReference type="EMBL" id="PLT45165.1"/>
    </source>
</evidence>
<dbReference type="Pfam" id="PF06580">
    <property type="entry name" value="His_kinase"/>
    <property type="match status" value="1"/>
</dbReference>
<dbReference type="PANTHER" id="PTHR34220">
    <property type="entry name" value="SENSOR HISTIDINE KINASE YPDA"/>
    <property type="match status" value="1"/>
</dbReference>
<keyword evidence="6" id="KW-1133">Transmembrane helix</keyword>
<dbReference type="SUPFAM" id="SSF55874">
    <property type="entry name" value="ATPase domain of HSP90 chaperone/DNA topoisomerase II/histidine kinase"/>
    <property type="match status" value="1"/>
</dbReference>
<feature type="domain" description="HAMP" evidence="7">
    <location>
        <begin position="326"/>
        <end position="379"/>
    </location>
</feature>
<dbReference type="Gene3D" id="6.10.340.10">
    <property type="match status" value="1"/>
</dbReference>
<evidence type="ECO:0000313" key="9">
    <source>
        <dbReference type="Proteomes" id="UP000234789"/>
    </source>
</evidence>
<keyword evidence="8" id="KW-0418">Kinase</keyword>
<accession>A0A2N5N490</accession>
<dbReference type="AlphaFoldDB" id="A0A2N5N490"/>
<feature type="transmembrane region" description="Helical" evidence="6">
    <location>
        <begin position="12"/>
        <end position="31"/>
    </location>
</feature>
<dbReference type="InterPro" id="IPR036890">
    <property type="entry name" value="HATPase_C_sf"/>
</dbReference>
<dbReference type="Gene3D" id="3.30.565.10">
    <property type="entry name" value="Histidine kinase-like ATPase, C-terminal domain"/>
    <property type="match status" value="1"/>
</dbReference>
<dbReference type="PANTHER" id="PTHR34220:SF7">
    <property type="entry name" value="SENSOR HISTIDINE KINASE YPDA"/>
    <property type="match status" value="1"/>
</dbReference>
<dbReference type="GO" id="GO:0005886">
    <property type="term" value="C:plasma membrane"/>
    <property type="evidence" value="ECO:0007669"/>
    <property type="project" value="UniProtKB-SubCell"/>
</dbReference>
<dbReference type="InterPro" id="IPR050640">
    <property type="entry name" value="Bact_2-comp_sensor_kinase"/>
</dbReference>
<dbReference type="RefSeq" id="WP_101808867.1">
    <property type="nucleotide sequence ID" value="NZ_NFEZ01000004.1"/>
</dbReference>
<sequence>MLNPLTRLSVKLQLILLFLFMALPILGLFAYGNLKAETIMKDNVTGAYAELNKQNLLMINKEMDSINRITTTIIQNPVTQRIVPGGREPVLGRVKKYAEMDKLLRSYSTGTNGETPVYYSLYVYDPSGEFFFAPSIQMTQNGVYFLTAKTKPDWFDKAVRLKGLGFVQVTATNTAFDKSSTLAYVRAVNNIAEGSGVIGVLVAYKLEHKLVGTMSSVRLPGGDISLVDEAGTVMSSTLPDRLGTRLQLPPALAEQAAHARSNLPVHLIEGERIYMASGENSLRLRLIYEIPLQAMLQQQSELKNVILLISAAYVAVGCIIMIYFWRSLMTPLQRLSLFVRKYEPGRLVPETPGQSRSDEVGVLISAVYGMARRLNSLIADKYQADIRQKEAQLQILYHQINPHLLYNTLESIYWKSSLEGHSESAEMIKDLSKLMKISLSRGRELITLAEESEHAAAYVALQRRRYEAELRVRWDIPEELGSALIPKITLQPLIENAIVHGIKHMGEDGEIVVAAHADEGGGLIVTVGDNGYKAVDYASIQSWLAEPDSSPSIGYGIRNIDQRIRLQFGPRYGLAIGPRAGGGTEVRLQLPLLDENSTSGPPRGE</sequence>
<evidence type="ECO:0000256" key="1">
    <source>
        <dbReference type="ARBA" id="ARBA00004651"/>
    </source>
</evidence>
<protein>
    <submittedName>
        <fullName evidence="8">Two-component sensor histidine kinase</fullName>
    </submittedName>
</protein>
<keyword evidence="6" id="KW-0812">Transmembrane</keyword>
<dbReference type="EMBL" id="NFEZ01000004">
    <property type="protein sequence ID" value="PLT45165.1"/>
    <property type="molecule type" value="Genomic_DNA"/>
</dbReference>